<dbReference type="RefSeq" id="WP_147388945.1">
    <property type="nucleotide sequence ID" value="NZ_AQHF01000017.1"/>
</dbReference>
<dbReference type="PANTHER" id="PTHR38693">
    <property type="entry name" value="UBIQUINONE BIOSYNTHESIS PROTEIN UBIJ"/>
    <property type="match status" value="1"/>
</dbReference>
<dbReference type="Pfam" id="PF02036">
    <property type="entry name" value="SCP2"/>
    <property type="match status" value="1"/>
</dbReference>
<comment type="subcellular location">
    <subcellularLocation>
        <location evidence="1">Cytoplasm</location>
    </subcellularLocation>
</comment>
<sequence length="204" mass="22187">MLASLLGAVIEAALNKALTLSSELQGALSKGRHKILSVEVRDLHLHLAITNTGEHIHVLSPFDGNADCTISADCATLLELTDPSKLTALIRQDKLDLDGDLALAQLYSNALAALDIDWAEHLAQYLGDAPAQVIVDSINTIRKRAQQDAQVAKVTLSELLQDELKVSPHPLEFEQFKQQVRSVNSQLESVAQRINTLLQNSKGN</sequence>
<evidence type="ECO:0000256" key="1">
    <source>
        <dbReference type="HAMAP-Rule" id="MF_02215"/>
    </source>
</evidence>
<dbReference type="PANTHER" id="PTHR38693:SF1">
    <property type="entry name" value="UBIQUINONE BIOSYNTHESIS ACCESSORY FACTOR UBIJ"/>
    <property type="match status" value="1"/>
</dbReference>
<feature type="domain" description="SCP2" evidence="3">
    <location>
        <begin position="14"/>
        <end position="111"/>
    </location>
</feature>
<reference evidence="4 5" key="1">
    <citation type="submission" date="2015-06" db="EMBL/GenBank/DDBJ databases">
        <title>Genome sequence of Pseudoalteromonas peptidolytica.</title>
        <authorList>
            <person name="Xie B.-B."/>
            <person name="Rong J.-C."/>
            <person name="Qin Q.-L."/>
            <person name="Zhang Y.-Z."/>
        </authorList>
    </citation>
    <scope>NUCLEOTIDE SEQUENCE [LARGE SCALE GENOMIC DNA]</scope>
    <source>
        <strain evidence="4 5">F12-50-A1</strain>
    </source>
</reference>
<dbReference type="SUPFAM" id="SSF55718">
    <property type="entry name" value="SCP-like"/>
    <property type="match status" value="1"/>
</dbReference>
<keyword evidence="1" id="KW-0831">Ubiquinone biosynthesis</keyword>
<gene>
    <name evidence="4" type="primary">yigP</name>
    <name evidence="1" type="synonym">ubiJ</name>
    <name evidence="4" type="ORF">PPEP_a2426</name>
</gene>
<comment type="function">
    <text evidence="1">Required for ubiquinone (coenzyme Q) biosynthesis. Binds hydrophobic ubiquinone biosynthetic intermediates via its SCP2 domain and is essential for the stability of the Ubi complex. May constitute a docking platform where Ubi enzymes assemble and access their SCP2-bound polyprenyl substrates.</text>
</comment>
<feature type="coiled-coil region" evidence="2">
    <location>
        <begin position="142"/>
        <end position="193"/>
    </location>
</feature>
<comment type="caution">
    <text evidence="4">The sequence shown here is derived from an EMBL/GenBank/DDBJ whole genome shotgun (WGS) entry which is preliminary data.</text>
</comment>
<dbReference type="GO" id="GO:0005737">
    <property type="term" value="C:cytoplasm"/>
    <property type="evidence" value="ECO:0007669"/>
    <property type="project" value="UniProtKB-SubCell"/>
</dbReference>
<keyword evidence="5" id="KW-1185">Reference proteome</keyword>
<keyword evidence="1" id="KW-0963">Cytoplasm</keyword>
<accession>A0A8I0MS42</accession>
<dbReference type="InterPro" id="IPR003033">
    <property type="entry name" value="SCP2_sterol-bd_dom"/>
</dbReference>
<dbReference type="InterPro" id="IPR036527">
    <property type="entry name" value="SCP2_sterol-bd_dom_sf"/>
</dbReference>
<protein>
    <recommendedName>
        <fullName evidence="1">Ubiquinone biosynthesis accessory factor UbiJ</fullName>
    </recommendedName>
</protein>
<keyword evidence="2" id="KW-0175">Coiled coil</keyword>
<evidence type="ECO:0000313" key="4">
    <source>
        <dbReference type="EMBL" id="MBE0344769.1"/>
    </source>
</evidence>
<comment type="similarity">
    <text evidence="1">Belongs to the UbiJ family.</text>
</comment>
<dbReference type="GO" id="GO:0006744">
    <property type="term" value="P:ubiquinone biosynthetic process"/>
    <property type="evidence" value="ECO:0007669"/>
    <property type="project" value="UniProtKB-UniRule"/>
</dbReference>
<evidence type="ECO:0000313" key="5">
    <source>
        <dbReference type="Proteomes" id="UP000660708"/>
    </source>
</evidence>
<dbReference type="HAMAP" id="MF_02215">
    <property type="entry name" value="UbiJ"/>
    <property type="match status" value="1"/>
</dbReference>
<dbReference type="UniPathway" id="UPA00232"/>
<comment type="pathway">
    <text evidence="1">Cofactor biosynthesis; ubiquinone biosynthesis.</text>
</comment>
<dbReference type="EMBL" id="AQHF01000017">
    <property type="protein sequence ID" value="MBE0344769.1"/>
    <property type="molecule type" value="Genomic_DNA"/>
</dbReference>
<dbReference type="InterPro" id="IPR038989">
    <property type="entry name" value="UbiJ"/>
</dbReference>
<evidence type="ECO:0000256" key="2">
    <source>
        <dbReference type="SAM" id="Coils"/>
    </source>
</evidence>
<organism evidence="4 5">
    <name type="scientific">Pseudoalteromonas peptidolytica F12-50-A1</name>
    <dbReference type="NCBI Taxonomy" id="1315280"/>
    <lineage>
        <taxon>Bacteria</taxon>
        <taxon>Pseudomonadati</taxon>
        <taxon>Pseudomonadota</taxon>
        <taxon>Gammaproteobacteria</taxon>
        <taxon>Alteromonadales</taxon>
        <taxon>Pseudoalteromonadaceae</taxon>
        <taxon>Pseudoalteromonas</taxon>
    </lineage>
</organism>
<dbReference type="Proteomes" id="UP000660708">
    <property type="component" value="Unassembled WGS sequence"/>
</dbReference>
<name>A0A8I0MS42_9GAMM</name>
<proteinExistence type="inferred from homology"/>
<evidence type="ECO:0000259" key="3">
    <source>
        <dbReference type="Pfam" id="PF02036"/>
    </source>
</evidence>
<dbReference type="AlphaFoldDB" id="A0A8I0MS42"/>